<organism evidence="11 12">
    <name type="scientific">Rhynchophorus ferrugineus</name>
    <name type="common">Red palm weevil</name>
    <name type="synonym">Curculio ferrugineus</name>
    <dbReference type="NCBI Taxonomy" id="354439"/>
    <lineage>
        <taxon>Eukaryota</taxon>
        <taxon>Metazoa</taxon>
        <taxon>Ecdysozoa</taxon>
        <taxon>Arthropoda</taxon>
        <taxon>Hexapoda</taxon>
        <taxon>Insecta</taxon>
        <taxon>Pterygota</taxon>
        <taxon>Neoptera</taxon>
        <taxon>Endopterygota</taxon>
        <taxon>Coleoptera</taxon>
        <taxon>Polyphaga</taxon>
        <taxon>Cucujiformia</taxon>
        <taxon>Curculionidae</taxon>
        <taxon>Dryophthorinae</taxon>
        <taxon>Rhynchophorus</taxon>
    </lineage>
</organism>
<evidence type="ECO:0000313" key="11">
    <source>
        <dbReference type="EMBL" id="KAF7273173.1"/>
    </source>
</evidence>
<dbReference type="InterPro" id="IPR023395">
    <property type="entry name" value="MCP_dom_sf"/>
</dbReference>
<dbReference type="AlphaFoldDB" id="A0A834I7W8"/>
<dbReference type="OrthoDB" id="10253709at2759"/>
<evidence type="ECO:0000256" key="3">
    <source>
        <dbReference type="ARBA" id="ARBA00022692"/>
    </source>
</evidence>
<proteinExistence type="inferred from homology"/>
<comment type="similarity">
    <text evidence="2 10">Belongs to the mitochondrial carrier (TC 2.A.29) family.</text>
</comment>
<evidence type="ECO:0000256" key="8">
    <source>
        <dbReference type="ARBA" id="ARBA00023136"/>
    </source>
</evidence>
<evidence type="ECO:0000256" key="5">
    <source>
        <dbReference type="ARBA" id="ARBA00022787"/>
    </source>
</evidence>
<reference evidence="11" key="1">
    <citation type="submission" date="2020-08" db="EMBL/GenBank/DDBJ databases">
        <title>Genome sequencing and assembly of the red palm weevil Rhynchophorus ferrugineus.</title>
        <authorList>
            <person name="Dias G.B."/>
            <person name="Bergman C.M."/>
            <person name="Manee M."/>
        </authorList>
    </citation>
    <scope>NUCLEOTIDE SEQUENCE</scope>
    <source>
        <strain evidence="11">AA-2017</strain>
        <tissue evidence="11">Whole larva</tissue>
    </source>
</reference>
<dbReference type="Gene3D" id="1.50.40.10">
    <property type="entry name" value="Mitochondrial carrier domain"/>
    <property type="match status" value="1"/>
</dbReference>
<name>A0A834I7W8_RHYFE</name>
<dbReference type="InterPro" id="IPR018108">
    <property type="entry name" value="MCP_transmembrane"/>
</dbReference>
<evidence type="ECO:0008006" key="13">
    <source>
        <dbReference type="Google" id="ProtNLM"/>
    </source>
</evidence>
<dbReference type="Pfam" id="PF00153">
    <property type="entry name" value="Mito_carr"/>
    <property type="match status" value="2"/>
</dbReference>
<evidence type="ECO:0000256" key="10">
    <source>
        <dbReference type="RuleBase" id="RU000488"/>
    </source>
</evidence>
<keyword evidence="10" id="KW-0813">Transport</keyword>
<dbReference type="SUPFAM" id="SSF103506">
    <property type="entry name" value="Mitochondrial carrier"/>
    <property type="match status" value="1"/>
</dbReference>
<keyword evidence="7" id="KW-0496">Mitochondrion</keyword>
<evidence type="ECO:0000256" key="6">
    <source>
        <dbReference type="ARBA" id="ARBA00022989"/>
    </source>
</evidence>
<comment type="caution">
    <text evidence="11">The sequence shown here is derived from an EMBL/GenBank/DDBJ whole genome shotgun (WGS) entry which is preliminary data.</text>
</comment>
<evidence type="ECO:0000256" key="4">
    <source>
        <dbReference type="ARBA" id="ARBA00022737"/>
    </source>
</evidence>
<keyword evidence="4" id="KW-0677">Repeat</keyword>
<comment type="subcellular location">
    <subcellularLocation>
        <location evidence="1">Mitochondrion outer membrane</location>
        <topology evidence="1">Multi-pass membrane protein</topology>
    </subcellularLocation>
</comment>
<dbReference type="Proteomes" id="UP000625711">
    <property type="component" value="Unassembled WGS sequence"/>
</dbReference>
<accession>A0A834I7W8</accession>
<sequence>MSKQKENKWSNFALRIIVNTATHPFEYAKVLIQIGYEPIPPRSARTLFGKPALKLPNIFEYVKHIRTVDGFAGLYNGLAPKVCGNLLSTIAAQKCTEFLKLSEPDLDEADIEEEETEEQRKQKWLASLKCDIITHTTAIVVSQPFHVITIRMMAQFVGRETKYTGFLSSIKEIYHQNGILGFFSGLVPRLLGDVLALILAGSLTYAVNRYFDHEKELRIYTAATMNFISTAIMYPFQVVSNCMAVTNSGLVIGSPGFMPHYTSWIDCWYDLSKKHQLKRGSSLLVRYYMGPYVNVEGKLIPTRVIS</sequence>
<evidence type="ECO:0000256" key="7">
    <source>
        <dbReference type="ARBA" id="ARBA00023128"/>
    </source>
</evidence>
<keyword evidence="3 9" id="KW-0812">Transmembrane</keyword>
<gene>
    <name evidence="11" type="ORF">GWI33_014095</name>
</gene>
<dbReference type="PANTHER" id="PTHR10780:SF18">
    <property type="entry name" value="LD43650P"/>
    <property type="match status" value="1"/>
</dbReference>
<feature type="repeat" description="Solcar" evidence="9">
    <location>
        <begin position="122"/>
        <end position="210"/>
    </location>
</feature>
<dbReference type="PROSITE" id="PS50920">
    <property type="entry name" value="SOLCAR"/>
    <property type="match status" value="1"/>
</dbReference>
<keyword evidence="12" id="KW-1185">Reference proteome</keyword>
<protein>
    <recommendedName>
        <fullName evidence="13">Mitochondrial carrier-like protein 2</fullName>
    </recommendedName>
</protein>
<evidence type="ECO:0000256" key="2">
    <source>
        <dbReference type="ARBA" id="ARBA00006375"/>
    </source>
</evidence>
<dbReference type="EMBL" id="JAACXV010013540">
    <property type="protein sequence ID" value="KAF7273173.1"/>
    <property type="molecule type" value="Genomic_DNA"/>
</dbReference>
<keyword evidence="5" id="KW-1000">Mitochondrion outer membrane</keyword>
<dbReference type="GO" id="GO:0005741">
    <property type="term" value="C:mitochondrial outer membrane"/>
    <property type="evidence" value="ECO:0007669"/>
    <property type="project" value="UniProtKB-SubCell"/>
</dbReference>
<keyword evidence="6" id="KW-1133">Transmembrane helix</keyword>
<keyword evidence="8 9" id="KW-0472">Membrane</keyword>
<evidence type="ECO:0000256" key="9">
    <source>
        <dbReference type="PROSITE-ProRule" id="PRU00282"/>
    </source>
</evidence>
<evidence type="ECO:0000256" key="1">
    <source>
        <dbReference type="ARBA" id="ARBA00004374"/>
    </source>
</evidence>
<dbReference type="PANTHER" id="PTHR10780">
    <property type="entry name" value="MITOCHONDRIAL CARRIER HOMOLOG"/>
    <property type="match status" value="1"/>
</dbReference>
<evidence type="ECO:0000313" key="12">
    <source>
        <dbReference type="Proteomes" id="UP000625711"/>
    </source>
</evidence>